<gene>
    <name evidence="2" type="ORF">FHS57_005204</name>
</gene>
<keyword evidence="3" id="KW-1185">Reference proteome</keyword>
<dbReference type="SUPFAM" id="SSF109854">
    <property type="entry name" value="DinB/YfiT-like putative metalloenzymes"/>
    <property type="match status" value="1"/>
</dbReference>
<accession>A0A7W6ESZ9</accession>
<evidence type="ECO:0000313" key="3">
    <source>
        <dbReference type="Proteomes" id="UP000541352"/>
    </source>
</evidence>
<name>A0A7W6ESZ9_9BACT</name>
<dbReference type="Gene3D" id="1.20.120.450">
    <property type="entry name" value="dinb family like domain"/>
    <property type="match status" value="1"/>
</dbReference>
<reference evidence="2 3" key="1">
    <citation type="submission" date="2020-08" db="EMBL/GenBank/DDBJ databases">
        <title>Genomic Encyclopedia of Type Strains, Phase IV (KMG-IV): sequencing the most valuable type-strain genomes for metagenomic binning, comparative biology and taxonomic classification.</title>
        <authorList>
            <person name="Goeker M."/>
        </authorList>
    </citation>
    <scope>NUCLEOTIDE SEQUENCE [LARGE SCALE GENOMIC DNA]</scope>
    <source>
        <strain evidence="2 3">DSM 17976</strain>
    </source>
</reference>
<comment type="caution">
    <text evidence="2">The sequence shown here is derived from an EMBL/GenBank/DDBJ whole genome shotgun (WGS) entry which is preliminary data.</text>
</comment>
<feature type="domain" description="DinB-like" evidence="1">
    <location>
        <begin position="22"/>
        <end position="169"/>
    </location>
</feature>
<evidence type="ECO:0000259" key="1">
    <source>
        <dbReference type="Pfam" id="PF12867"/>
    </source>
</evidence>
<dbReference type="AlphaFoldDB" id="A0A7W6ESZ9"/>
<dbReference type="RefSeq" id="WP_183978681.1">
    <property type="nucleotide sequence ID" value="NZ_JACIBY010000014.1"/>
</dbReference>
<evidence type="ECO:0000313" key="2">
    <source>
        <dbReference type="EMBL" id="MBB3841183.1"/>
    </source>
</evidence>
<dbReference type="EMBL" id="JACIBY010000014">
    <property type="protein sequence ID" value="MBB3841183.1"/>
    <property type="molecule type" value="Genomic_DNA"/>
</dbReference>
<dbReference type="InterPro" id="IPR034660">
    <property type="entry name" value="DinB/YfiT-like"/>
</dbReference>
<dbReference type="Proteomes" id="UP000541352">
    <property type="component" value="Unassembled WGS sequence"/>
</dbReference>
<proteinExistence type="predicted"/>
<dbReference type="Pfam" id="PF12867">
    <property type="entry name" value="DinB_2"/>
    <property type="match status" value="1"/>
</dbReference>
<organism evidence="2 3">
    <name type="scientific">Runella defluvii</name>
    <dbReference type="NCBI Taxonomy" id="370973"/>
    <lineage>
        <taxon>Bacteria</taxon>
        <taxon>Pseudomonadati</taxon>
        <taxon>Bacteroidota</taxon>
        <taxon>Cytophagia</taxon>
        <taxon>Cytophagales</taxon>
        <taxon>Spirosomataceae</taxon>
        <taxon>Runella</taxon>
    </lineage>
</organism>
<protein>
    <recommendedName>
        <fullName evidence="1">DinB-like domain-containing protein</fullName>
    </recommendedName>
</protein>
<dbReference type="InterPro" id="IPR024775">
    <property type="entry name" value="DinB-like"/>
</dbReference>
<sequence>MNKTELKGLLQERVQGVVVFSENQTSEVFYAKPAADVWSVAENVQHLILSVQPLARLFGAPKSYFIEKWGKAPHSSRAYEQMVGIYDAALGGGGVATGAFVPLTMAASKEQLLAEFVQIHQMLLQWVEANWTEEELDEYPIPHPLLGLITAREMLYFTAYHLLHHHQIMQKRAAQVA</sequence>